<accession>A0ABY9B643</accession>
<gene>
    <name evidence="9" type="ORF">OZ401_004270</name>
</gene>
<dbReference type="RefSeq" id="WP_341470559.1">
    <property type="nucleotide sequence ID" value="NZ_CP128400.1"/>
</dbReference>
<keyword evidence="10" id="KW-1185">Reference proteome</keyword>
<dbReference type="InterPro" id="IPR011050">
    <property type="entry name" value="Pectin_lyase_fold/virulence"/>
</dbReference>
<feature type="chain" id="PRO_5045190640" evidence="8">
    <location>
        <begin position="42"/>
        <end position="811"/>
    </location>
</feature>
<dbReference type="SUPFAM" id="SSF51126">
    <property type="entry name" value="Pectin lyase-like"/>
    <property type="match status" value="1"/>
</dbReference>
<dbReference type="InterPro" id="IPR012334">
    <property type="entry name" value="Pectin_lyas_fold"/>
</dbReference>
<evidence type="ECO:0000256" key="3">
    <source>
        <dbReference type="ARBA" id="ARBA00004613"/>
    </source>
</evidence>
<evidence type="ECO:0000256" key="2">
    <source>
        <dbReference type="ARBA" id="ARBA00004442"/>
    </source>
</evidence>
<evidence type="ECO:0000313" key="10">
    <source>
        <dbReference type="Proteomes" id="UP001431572"/>
    </source>
</evidence>
<feature type="signal peptide" evidence="8">
    <location>
        <begin position="1"/>
        <end position="41"/>
    </location>
</feature>
<dbReference type="Pfam" id="PF02415">
    <property type="entry name" value="Chlam_PMP"/>
    <property type="match status" value="1"/>
</dbReference>
<keyword evidence="7" id="KW-0998">Cell outer membrane</keyword>
<name>A0ABY9B643_9CHLR</name>
<dbReference type="NCBIfam" id="NF041518">
    <property type="entry name" value="choice_anch_Q"/>
    <property type="match status" value="1"/>
</dbReference>
<dbReference type="Gene3D" id="2.160.20.10">
    <property type="entry name" value="Single-stranded right-handed beta-helix, Pectin lyase-like"/>
    <property type="match status" value="1"/>
</dbReference>
<organism evidence="9 10">
    <name type="scientific">Candidatus Chlorohelix allophototropha</name>
    <dbReference type="NCBI Taxonomy" id="3003348"/>
    <lineage>
        <taxon>Bacteria</taxon>
        <taxon>Bacillati</taxon>
        <taxon>Chloroflexota</taxon>
        <taxon>Chloroflexia</taxon>
        <taxon>Candidatus Chloroheliales</taxon>
        <taxon>Candidatus Chloroheliaceae</taxon>
        <taxon>Candidatus Chlorohelix</taxon>
    </lineage>
</organism>
<evidence type="ECO:0000256" key="5">
    <source>
        <dbReference type="ARBA" id="ARBA00022729"/>
    </source>
</evidence>
<evidence type="ECO:0000313" key="9">
    <source>
        <dbReference type="EMBL" id="WJW68654.1"/>
    </source>
</evidence>
<evidence type="ECO:0000256" key="4">
    <source>
        <dbReference type="ARBA" id="ARBA00022525"/>
    </source>
</evidence>
<dbReference type="PANTHER" id="PTHR11319:SF35">
    <property type="entry name" value="OUTER MEMBRANE PROTEIN PMPC-RELATED"/>
    <property type="match status" value="1"/>
</dbReference>
<sequence length="811" mass="82048">MHKPNKVTAEKKRSLTGQLAVALAGIALLLAIFISPPPAQAAVQTCDLTGLKAAVLAGGSQDLACSADTTITLDVTWDGTIAADLTLTNTGAGKVTINGNNLYQIFSVNLGKSLSLTNLNLTNGTATTGGAIYNYGTVTISNSTLSGNSAGTFGAAIYNNGGTVTISNSTLSGNTALQYGGVIFNDYGTVIIANSTLSGNSANFGGAIFSWGTLTISNSTLYGNSATNYGGAIYNNGGEMTISNATLYGNSATTDGGTIYNDSTLTLQNNLLQGSTICGGNIGKITDNGYNLEVGGASCGFSNNNVVTADAKLGTPGNNGGVTNTVALLSGSPAIDAIPAASCLVTADQRGVSRPQDANCDIGAFEYVPTSILAFTIQPSGAVSGTAFTAQVVCDGCNTPTPYTGAVTIAIKSGTGIAGATLSGTLTVNAVNGVATFSNLSLDKSGTGYVLTASATGLTSANTNSFDITTGTAAKLVITTQPSGAVAGTAFTTHPVVVVQDANGNPNTSFNGAVTVAIKSGTGSTGALLSGTLTVNAVNGVATFSNLRINKSGRGYVLVFNATGLTSAQSNPFNVAMSGQPSDLIPQLRVSPSPVVAINPDNLVSFSFKVKNIGIGSASYVRLEIPIPQGLEVGYLDNASSGVWVTQVTTATVTIALPSLAQNQEAHGTLVFRPNASAVIGTEVEARYKVVFDDEVGCGKSLNSNSQRFVFGETNSSEDGAIQRGTAISATVGEKISLVQKGYLANEIVSLWYTKPDGTSVSLGEQRANANGEVTLIVDTAGFAPGDYAIVGYGNRSEVTYVNILTVVAAS</sequence>
<dbReference type="Proteomes" id="UP001431572">
    <property type="component" value="Chromosome 2"/>
</dbReference>
<keyword evidence="6" id="KW-0472">Membrane</keyword>
<comment type="subcellular location">
    <subcellularLocation>
        <location evidence="1">Cell envelope</location>
    </subcellularLocation>
    <subcellularLocation>
        <location evidence="2">Cell outer membrane</location>
    </subcellularLocation>
    <subcellularLocation>
        <location evidence="3">Secreted</location>
    </subcellularLocation>
</comment>
<dbReference type="PANTHER" id="PTHR11319">
    <property type="entry name" value="G PROTEIN-COUPLED RECEPTOR-RELATED"/>
    <property type="match status" value="1"/>
</dbReference>
<evidence type="ECO:0000256" key="8">
    <source>
        <dbReference type="SAM" id="SignalP"/>
    </source>
</evidence>
<evidence type="ECO:0000256" key="1">
    <source>
        <dbReference type="ARBA" id="ARBA00004196"/>
    </source>
</evidence>
<evidence type="ECO:0000256" key="7">
    <source>
        <dbReference type="ARBA" id="ARBA00023237"/>
    </source>
</evidence>
<reference evidence="9" key="1">
    <citation type="journal article" date="2024" name="Nature">
        <title>Anoxygenic phototroph of the Chloroflexota uses a type I reaction centre.</title>
        <authorList>
            <person name="Tsuji J.M."/>
            <person name="Shaw N.A."/>
            <person name="Nagashima S."/>
            <person name="Venkiteswaran J.J."/>
            <person name="Schiff S.L."/>
            <person name="Watanabe T."/>
            <person name="Fukui M."/>
            <person name="Hanada S."/>
            <person name="Tank M."/>
            <person name="Neufeld J.D."/>
        </authorList>
    </citation>
    <scope>NUCLEOTIDE SEQUENCE</scope>
    <source>
        <strain evidence="9">L227-S17</strain>
    </source>
</reference>
<keyword evidence="4" id="KW-0964">Secreted</keyword>
<protein>
    <submittedName>
        <fullName evidence="9">Right-handed parallel beta-helix repeat-containing protein</fullName>
    </submittedName>
</protein>
<dbReference type="EMBL" id="CP128400">
    <property type="protein sequence ID" value="WJW68654.1"/>
    <property type="molecule type" value="Genomic_DNA"/>
</dbReference>
<proteinExistence type="predicted"/>
<dbReference type="InterPro" id="IPR003368">
    <property type="entry name" value="POMP_repeat"/>
</dbReference>
<dbReference type="InterPro" id="IPR059226">
    <property type="entry name" value="Choice_anch_Q_dom"/>
</dbReference>
<evidence type="ECO:0000256" key="6">
    <source>
        <dbReference type="ARBA" id="ARBA00023136"/>
    </source>
</evidence>
<keyword evidence="5 8" id="KW-0732">Signal</keyword>